<evidence type="ECO:0000256" key="5">
    <source>
        <dbReference type="ARBA" id="ARBA00023136"/>
    </source>
</evidence>
<evidence type="ECO:0000256" key="1">
    <source>
        <dbReference type="ARBA" id="ARBA00004651"/>
    </source>
</evidence>
<protein>
    <submittedName>
        <fullName evidence="9">Multisubunit Na+/H+ antiporter MnhG subunit</fullName>
    </submittedName>
</protein>
<keyword evidence="5 7" id="KW-0472">Membrane</keyword>
<dbReference type="EMBL" id="JACHNA010000001">
    <property type="protein sequence ID" value="MBB4735808.1"/>
    <property type="molecule type" value="Genomic_DNA"/>
</dbReference>
<reference evidence="9 10" key="1">
    <citation type="submission" date="2020-08" db="EMBL/GenBank/DDBJ databases">
        <title>Sequencing the genomes of 1000 actinobacteria strains.</title>
        <authorList>
            <person name="Klenk H.-P."/>
        </authorList>
    </citation>
    <scope>NUCLEOTIDE SEQUENCE [LARGE SCALE GENOMIC DNA]</scope>
    <source>
        <strain evidence="9 10">DSM 23974</strain>
    </source>
</reference>
<dbReference type="GO" id="GO:0005886">
    <property type="term" value="C:plasma membrane"/>
    <property type="evidence" value="ECO:0007669"/>
    <property type="project" value="UniProtKB-SubCell"/>
</dbReference>
<keyword evidence="3 7" id="KW-0812">Transmembrane</keyword>
<accession>A0A7W7GPA9</accession>
<evidence type="ECO:0000313" key="9">
    <source>
        <dbReference type="EMBL" id="MBB4735808.1"/>
    </source>
</evidence>
<evidence type="ECO:0000256" key="7">
    <source>
        <dbReference type="SAM" id="Phobius"/>
    </source>
</evidence>
<keyword evidence="4 7" id="KW-1133">Transmembrane helix</keyword>
<evidence type="ECO:0000313" key="10">
    <source>
        <dbReference type="Proteomes" id="UP000540191"/>
    </source>
</evidence>
<evidence type="ECO:0000259" key="8">
    <source>
        <dbReference type="Pfam" id="PF13396"/>
    </source>
</evidence>
<name>A0A7W7GPA9_9MICC</name>
<dbReference type="Proteomes" id="UP000540191">
    <property type="component" value="Unassembled WGS sequence"/>
</dbReference>
<feature type="region of interest" description="Disordered" evidence="6">
    <location>
        <begin position="63"/>
        <end position="103"/>
    </location>
</feature>
<comment type="subcellular location">
    <subcellularLocation>
        <location evidence="1">Cell membrane</location>
        <topology evidence="1">Multi-pass membrane protein</topology>
    </subcellularLocation>
</comment>
<dbReference type="Pfam" id="PF13396">
    <property type="entry name" value="PLDc_N"/>
    <property type="match status" value="1"/>
</dbReference>
<evidence type="ECO:0000256" key="3">
    <source>
        <dbReference type="ARBA" id="ARBA00022692"/>
    </source>
</evidence>
<proteinExistence type="predicted"/>
<comment type="caution">
    <text evidence="9">The sequence shown here is derived from an EMBL/GenBank/DDBJ whole genome shotgun (WGS) entry which is preliminary data.</text>
</comment>
<feature type="domain" description="Cardiolipin synthase N-terminal" evidence="8">
    <location>
        <begin position="14"/>
        <end position="59"/>
    </location>
</feature>
<gene>
    <name evidence="9" type="ORF">HDA30_001316</name>
</gene>
<organism evidence="9 10">
    <name type="scientific">Micrococcus cohnii</name>
    <dbReference type="NCBI Taxonomy" id="993416"/>
    <lineage>
        <taxon>Bacteria</taxon>
        <taxon>Bacillati</taxon>
        <taxon>Actinomycetota</taxon>
        <taxon>Actinomycetes</taxon>
        <taxon>Micrococcales</taxon>
        <taxon>Micrococcaceae</taxon>
        <taxon>Micrococcus</taxon>
    </lineage>
</organism>
<evidence type="ECO:0000256" key="2">
    <source>
        <dbReference type="ARBA" id="ARBA00022475"/>
    </source>
</evidence>
<evidence type="ECO:0000256" key="6">
    <source>
        <dbReference type="SAM" id="MobiDB-lite"/>
    </source>
</evidence>
<keyword evidence="10" id="KW-1185">Reference proteome</keyword>
<keyword evidence="2" id="KW-1003">Cell membrane</keyword>
<dbReference type="RefSeq" id="WP_184241456.1">
    <property type="nucleotide sequence ID" value="NZ_JACHNA010000001.1"/>
</dbReference>
<dbReference type="AlphaFoldDB" id="A0A7W7GPA9"/>
<dbReference type="InterPro" id="IPR027379">
    <property type="entry name" value="CLS_N"/>
</dbReference>
<feature type="transmembrane region" description="Helical" evidence="7">
    <location>
        <begin position="37"/>
        <end position="57"/>
    </location>
</feature>
<sequence>MVRFLVPAAIVLVALTLYALFESLLTPAHRVRALPKWAWVLVVLVVPLVGPLLWLTLGRAQRHVDRPGTRSSAPDDDEEFLRGLREQRRRERREDGPADGTER</sequence>
<evidence type="ECO:0000256" key="4">
    <source>
        <dbReference type="ARBA" id="ARBA00022989"/>
    </source>
</evidence>
<feature type="compositionally biased region" description="Basic and acidic residues" evidence="6">
    <location>
        <begin position="80"/>
        <end position="103"/>
    </location>
</feature>